<gene>
    <name evidence="1" type="ORF">LMG21510_03422</name>
</gene>
<organism evidence="1 2">
    <name type="scientific">Cupriavidus respiraculi</name>
    <dbReference type="NCBI Taxonomy" id="195930"/>
    <lineage>
        <taxon>Bacteria</taxon>
        <taxon>Pseudomonadati</taxon>
        <taxon>Pseudomonadota</taxon>
        <taxon>Betaproteobacteria</taxon>
        <taxon>Burkholderiales</taxon>
        <taxon>Burkholderiaceae</taxon>
        <taxon>Cupriavidus</taxon>
    </lineage>
</organism>
<keyword evidence="2" id="KW-1185">Reference proteome</keyword>
<name>A0ABM8XCS8_9BURK</name>
<accession>A0ABM8XCS8</accession>
<dbReference type="Pfam" id="PF14384">
    <property type="entry name" value="BrnA_antitoxin"/>
    <property type="match status" value="1"/>
</dbReference>
<evidence type="ECO:0000313" key="1">
    <source>
        <dbReference type="EMBL" id="CAG9177873.1"/>
    </source>
</evidence>
<dbReference type="EMBL" id="CAJZAH010000003">
    <property type="protein sequence ID" value="CAG9177873.1"/>
    <property type="molecule type" value="Genomic_DNA"/>
</dbReference>
<dbReference type="Proteomes" id="UP000721236">
    <property type="component" value="Unassembled WGS sequence"/>
</dbReference>
<sequence length="95" mass="10687">MSGKPKLIMPSDEEDAAINRGIASDPDTYEVSAEQMKAMQPLGKRGRGRPKLASTKELVSIRYDAEVIRAFRASGEGWQTRMNDALKDWLRTHRP</sequence>
<dbReference type="RefSeq" id="WP_222207858.1">
    <property type="nucleotide sequence ID" value="NZ_CAJZAH010000003.1"/>
</dbReference>
<protein>
    <recommendedName>
        <fullName evidence="3">BrnA antitoxin family protein</fullName>
    </recommendedName>
</protein>
<evidence type="ECO:0008006" key="3">
    <source>
        <dbReference type="Google" id="ProtNLM"/>
    </source>
</evidence>
<comment type="caution">
    <text evidence="1">The sequence shown here is derived from an EMBL/GenBank/DDBJ whole genome shotgun (WGS) entry which is preliminary data.</text>
</comment>
<evidence type="ECO:0000313" key="2">
    <source>
        <dbReference type="Proteomes" id="UP000721236"/>
    </source>
</evidence>
<reference evidence="1 2" key="1">
    <citation type="submission" date="2021-08" db="EMBL/GenBank/DDBJ databases">
        <authorList>
            <person name="Peeters C."/>
        </authorList>
    </citation>
    <scope>NUCLEOTIDE SEQUENCE [LARGE SCALE GENOMIC DNA]</scope>
    <source>
        <strain evidence="1 2">LMG 21510</strain>
    </source>
</reference>
<proteinExistence type="predicted"/>
<dbReference type="InterPro" id="IPR025528">
    <property type="entry name" value="BrnA_antitoxin"/>
</dbReference>